<accession>A0A699IXW3</accession>
<dbReference type="EMBL" id="BKCJ010347066">
    <property type="protein sequence ID" value="GEZ95406.1"/>
    <property type="molecule type" value="Genomic_DNA"/>
</dbReference>
<gene>
    <name evidence="1" type="ORF">Tci_567379</name>
</gene>
<dbReference type="AlphaFoldDB" id="A0A699IXW3"/>
<organism evidence="1">
    <name type="scientific">Tanacetum cinerariifolium</name>
    <name type="common">Dalmatian daisy</name>
    <name type="synonym">Chrysanthemum cinerariifolium</name>
    <dbReference type="NCBI Taxonomy" id="118510"/>
    <lineage>
        <taxon>Eukaryota</taxon>
        <taxon>Viridiplantae</taxon>
        <taxon>Streptophyta</taxon>
        <taxon>Embryophyta</taxon>
        <taxon>Tracheophyta</taxon>
        <taxon>Spermatophyta</taxon>
        <taxon>Magnoliopsida</taxon>
        <taxon>eudicotyledons</taxon>
        <taxon>Gunneridae</taxon>
        <taxon>Pentapetalae</taxon>
        <taxon>asterids</taxon>
        <taxon>campanulids</taxon>
        <taxon>Asterales</taxon>
        <taxon>Asteraceae</taxon>
        <taxon>Asteroideae</taxon>
        <taxon>Anthemideae</taxon>
        <taxon>Anthemidinae</taxon>
        <taxon>Tanacetum</taxon>
    </lineage>
</organism>
<protein>
    <submittedName>
        <fullName evidence="1">Uncharacterized protein</fullName>
    </submittedName>
</protein>
<evidence type="ECO:0000313" key="1">
    <source>
        <dbReference type="EMBL" id="GEZ95406.1"/>
    </source>
</evidence>
<comment type="caution">
    <text evidence="1">The sequence shown here is derived from an EMBL/GenBank/DDBJ whole genome shotgun (WGS) entry which is preliminary data.</text>
</comment>
<proteinExistence type="predicted"/>
<name>A0A699IXW3_TANCI</name>
<reference evidence="1" key="1">
    <citation type="journal article" date="2019" name="Sci. Rep.">
        <title>Draft genome of Tanacetum cinerariifolium, the natural source of mosquito coil.</title>
        <authorList>
            <person name="Yamashiro T."/>
            <person name="Shiraishi A."/>
            <person name="Satake H."/>
            <person name="Nakayama K."/>
        </authorList>
    </citation>
    <scope>NUCLEOTIDE SEQUENCE</scope>
</reference>
<sequence>MKILVLMRKCGEVVVGGGEAFGVDDDELNRVISVLKDGDCEFDDCLDGVNLDLSQEFVIRVLESRDFYGGSLVIFLKWVYHVKSSGTAKGGRRVLCYVQGSSRRKKKKIEAAIQRRLWDPRIKSVIQGNTLRAR</sequence>